<dbReference type="PROSITE" id="PS50928">
    <property type="entry name" value="ABC_TM1"/>
    <property type="match status" value="1"/>
</dbReference>
<accession>A0A9D1MCW5</accession>
<proteinExistence type="inferred from homology"/>
<dbReference type="InterPro" id="IPR010065">
    <property type="entry name" value="AA_ABC_transptr_permease_3TM"/>
</dbReference>
<evidence type="ECO:0000256" key="8">
    <source>
        <dbReference type="RuleBase" id="RU363032"/>
    </source>
</evidence>
<dbReference type="InterPro" id="IPR000515">
    <property type="entry name" value="MetI-like"/>
</dbReference>
<dbReference type="GO" id="GO:0006865">
    <property type="term" value="P:amino acid transport"/>
    <property type="evidence" value="ECO:0007669"/>
    <property type="project" value="UniProtKB-KW"/>
</dbReference>
<evidence type="ECO:0000256" key="6">
    <source>
        <dbReference type="ARBA" id="ARBA00022989"/>
    </source>
</evidence>
<dbReference type="InterPro" id="IPR043429">
    <property type="entry name" value="ArtM/GltK/GlnP/TcyL/YhdX-like"/>
</dbReference>
<feature type="transmembrane region" description="Helical" evidence="8">
    <location>
        <begin position="177"/>
        <end position="202"/>
    </location>
</feature>
<dbReference type="CDD" id="cd06261">
    <property type="entry name" value="TM_PBP2"/>
    <property type="match status" value="1"/>
</dbReference>
<evidence type="ECO:0000256" key="3">
    <source>
        <dbReference type="ARBA" id="ARBA00022475"/>
    </source>
</evidence>
<evidence type="ECO:0000256" key="5">
    <source>
        <dbReference type="ARBA" id="ARBA00022970"/>
    </source>
</evidence>
<evidence type="ECO:0000256" key="2">
    <source>
        <dbReference type="ARBA" id="ARBA00022448"/>
    </source>
</evidence>
<evidence type="ECO:0000259" key="9">
    <source>
        <dbReference type="PROSITE" id="PS50928"/>
    </source>
</evidence>
<feature type="transmembrane region" description="Helical" evidence="8">
    <location>
        <begin position="12"/>
        <end position="37"/>
    </location>
</feature>
<dbReference type="SUPFAM" id="SSF161098">
    <property type="entry name" value="MetI-like"/>
    <property type="match status" value="1"/>
</dbReference>
<keyword evidence="6 8" id="KW-1133">Transmembrane helix</keyword>
<feature type="domain" description="ABC transmembrane type-1" evidence="9">
    <location>
        <begin position="11"/>
        <end position="199"/>
    </location>
</feature>
<dbReference type="PANTHER" id="PTHR30614:SF0">
    <property type="entry name" value="L-CYSTINE TRANSPORT SYSTEM PERMEASE PROTEIN TCYL"/>
    <property type="match status" value="1"/>
</dbReference>
<evidence type="ECO:0000256" key="1">
    <source>
        <dbReference type="ARBA" id="ARBA00004651"/>
    </source>
</evidence>
<dbReference type="AlphaFoldDB" id="A0A9D1MCW5"/>
<keyword evidence="2 8" id="KW-0813">Transport</keyword>
<comment type="similarity">
    <text evidence="8">Belongs to the binding-protein-dependent transport system permease family.</text>
</comment>
<reference evidence="10" key="1">
    <citation type="submission" date="2020-10" db="EMBL/GenBank/DDBJ databases">
        <authorList>
            <person name="Gilroy R."/>
        </authorList>
    </citation>
    <scope>NUCLEOTIDE SEQUENCE</scope>
    <source>
        <strain evidence="10">USAMLcec3-3695</strain>
    </source>
</reference>
<dbReference type="Pfam" id="PF00528">
    <property type="entry name" value="BPD_transp_1"/>
    <property type="match status" value="1"/>
</dbReference>
<keyword evidence="4 8" id="KW-0812">Transmembrane</keyword>
<evidence type="ECO:0000256" key="7">
    <source>
        <dbReference type="ARBA" id="ARBA00023136"/>
    </source>
</evidence>
<reference evidence="10" key="2">
    <citation type="journal article" date="2021" name="PeerJ">
        <title>Extensive microbial diversity within the chicken gut microbiome revealed by metagenomics and culture.</title>
        <authorList>
            <person name="Gilroy R."/>
            <person name="Ravi A."/>
            <person name="Getino M."/>
            <person name="Pursley I."/>
            <person name="Horton D.L."/>
            <person name="Alikhan N.F."/>
            <person name="Baker D."/>
            <person name="Gharbi K."/>
            <person name="Hall N."/>
            <person name="Watson M."/>
            <person name="Adriaenssens E.M."/>
            <person name="Foster-Nyarko E."/>
            <person name="Jarju S."/>
            <person name="Secka A."/>
            <person name="Antonio M."/>
            <person name="Oren A."/>
            <person name="Chaudhuri R.R."/>
            <person name="La Ragione R."/>
            <person name="Hildebrand F."/>
            <person name="Pallen M.J."/>
        </authorList>
    </citation>
    <scope>NUCLEOTIDE SEQUENCE</scope>
    <source>
        <strain evidence="10">USAMLcec3-3695</strain>
    </source>
</reference>
<feature type="transmembrane region" description="Helical" evidence="8">
    <location>
        <begin position="49"/>
        <end position="68"/>
    </location>
</feature>
<organism evidence="10 11">
    <name type="scientific">Candidatus Ornithomonoglobus merdipullorum</name>
    <dbReference type="NCBI Taxonomy" id="2840895"/>
    <lineage>
        <taxon>Bacteria</taxon>
        <taxon>Bacillati</taxon>
        <taxon>Bacillota</taxon>
        <taxon>Clostridia</taxon>
        <taxon>Candidatus Ornithomonoglobus</taxon>
    </lineage>
</organism>
<evidence type="ECO:0000313" key="10">
    <source>
        <dbReference type="EMBL" id="HIU57931.1"/>
    </source>
</evidence>
<evidence type="ECO:0000313" key="11">
    <source>
        <dbReference type="Proteomes" id="UP000824109"/>
    </source>
</evidence>
<comment type="subcellular location">
    <subcellularLocation>
        <location evidence="1 8">Cell membrane</location>
        <topology evidence="1 8">Multi-pass membrane protein</topology>
    </subcellularLocation>
</comment>
<sequence length="211" mass="23788">MEQWISLFEGFWLNLVLFFVTIICAVPLGLLITFCSMSKFKPLSIVSKVFVWIIRGTPLMLQLFVIYYGPGLILDVPMRSRFFAAVIAFVINYAAYFSEIYRGGIESIPNGQYEAGQVLGLTKAQVFFKIVLFQVIKRIVPPMGNEIMTLVKDTSLANVIGVAEIIMSAERFTKMGLIWPLFSTGLFFLAMCGILTLIFGAIEKKLDYYKA</sequence>
<dbReference type="InterPro" id="IPR035906">
    <property type="entry name" value="MetI-like_sf"/>
</dbReference>
<dbReference type="Proteomes" id="UP000824109">
    <property type="component" value="Unassembled WGS sequence"/>
</dbReference>
<dbReference type="PANTHER" id="PTHR30614">
    <property type="entry name" value="MEMBRANE COMPONENT OF AMINO ACID ABC TRANSPORTER"/>
    <property type="match status" value="1"/>
</dbReference>
<dbReference type="Gene3D" id="1.10.3720.10">
    <property type="entry name" value="MetI-like"/>
    <property type="match status" value="1"/>
</dbReference>
<keyword evidence="7 8" id="KW-0472">Membrane</keyword>
<dbReference type="GO" id="GO:0022857">
    <property type="term" value="F:transmembrane transporter activity"/>
    <property type="evidence" value="ECO:0007669"/>
    <property type="project" value="InterPro"/>
</dbReference>
<keyword evidence="3" id="KW-1003">Cell membrane</keyword>
<gene>
    <name evidence="10" type="ORF">IAA61_09025</name>
</gene>
<feature type="transmembrane region" description="Helical" evidence="8">
    <location>
        <begin position="80"/>
        <end position="97"/>
    </location>
</feature>
<keyword evidence="5" id="KW-0029">Amino-acid transport</keyword>
<evidence type="ECO:0000256" key="4">
    <source>
        <dbReference type="ARBA" id="ARBA00022692"/>
    </source>
</evidence>
<name>A0A9D1MCW5_9FIRM</name>
<dbReference type="GO" id="GO:0043190">
    <property type="term" value="C:ATP-binding cassette (ABC) transporter complex"/>
    <property type="evidence" value="ECO:0007669"/>
    <property type="project" value="InterPro"/>
</dbReference>
<dbReference type="NCBIfam" id="TIGR01726">
    <property type="entry name" value="HEQRo_perm_3TM"/>
    <property type="match status" value="1"/>
</dbReference>
<comment type="caution">
    <text evidence="10">The sequence shown here is derived from an EMBL/GenBank/DDBJ whole genome shotgun (WGS) entry which is preliminary data.</text>
</comment>
<dbReference type="EMBL" id="DVNB01000090">
    <property type="protein sequence ID" value="HIU57931.1"/>
    <property type="molecule type" value="Genomic_DNA"/>
</dbReference>
<protein>
    <submittedName>
        <fullName evidence="10">Amino acid ABC transporter permease</fullName>
    </submittedName>
</protein>